<keyword evidence="4" id="KW-0964">Secreted</keyword>
<evidence type="ECO:0000256" key="6">
    <source>
        <dbReference type="ARBA" id="ARBA00023136"/>
    </source>
</evidence>
<organism evidence="8 9">
    <name type="scientific">Anaeromyces robustus</name>
    <dbReference type="NCBI Taxonomy" id="1754192"/>
    <lineage>
        <taxon>Eukaryota</taxon>
        <taxon>Fungi</taxon>
        <taxon>Fungi incertae sedis</taxon>
        <taxon>Chytridiomycota</taxon>
        <taxon>Chytridiomycota incertae sedis</taxon>
        <taxon>Neocallimastigomycetes</taxon>
        <taxon>Neocallimastigales</taxon>
        <taxon>Neocallimastigaceae</taxon>
        <taxon>Anaeromyces</taxon>
    </lineage>
</organism>
<name>A0A1Y1X183_9FUNG</name>
<dbReference type="PANTHER" id="PTHR32158:SF18">
    <property type="entry name" value="RING-TYPE DOMAIN-CONTAINING PROTEIN-RELATED"/>
    <property type="match status" value="1"/>
</dbReference>
<dbReference type="NCBIfam" id="TIGR01376">
    <property type="entry name" value="POMP_repeat"/>
    <property type="match status" value="1"/>
</dbReference>
<dbReference type="InterPro" id="IPR003368">
    <property type="entry name" value="POMP_repeat"/>
</dbReference>
<evidence type="ECO:0000256" key="1">
    <source>
        <dbReference type="ARBA" id="ARBA00004196"/>
    </source>
</evidence>
<dbReference type="AlphaFoldDB" id="A0A1Y1X183"/>
<evidence type="ECO:0000313" key="8">
    <source>
        <dbReference type="EMBL" id="ORX79567.1"/>
    </source>
</evidence>
<dbReference type="PANTHER" id="PTHR32158">
    <property type="entry name" value="RING-TYPE DOMAIN-CONTAINING PROTEIN"/>
    <property type="match status" value="1"/>
</dbReference>
<keyword evidence="5" id="KW-0732">Signal</keyword>
<protein>
    <recommendedName>
        <fullName evidence="10">EGF-like domain-containing protein</fullName>
    </recommendedName>
</protein>
<sequence length="861" mass="98381">MKFFINYLIYSTDIRKNLNQILNVYSYDIKIKNDEQSMLNFVDTINNLYSNDIIKINLCESSYKIAIKGTNQFNVRTSLIFYSEKGAILDFQNQSKGTFNFQINVENVEVIFKNITFTNYNGILDEETMFIISTLNENNKYTFKFENCIFKDNTGTIFYNRVGCTKLIQSNPQIIFNNCQFLNSDEIFTVFHIQDYYNLVKSCECNNIYFDNCSFNNIKTLGTLGSGNVLLDNCKYYYRSTNYYSAIIDSSNYRNKVILKNSKLENINVEYNAPLFALRKASFEIINTTFHNCHTYSGYLVYYKAGISTSDEPTYLTIKDSKFDDISSLLDGVDNQFCISNCTFHNITSVSPIPIIINSPNSVIDIFDTDFVNVISYKGSLFDEDSNYTFKNVEFMNITVNSKAMVKAMYKSVSFENCKFNNILCNGDMDDSSLIKITSSEYGNEINMKDIYINNCKTNGNLIEIDGDQSIINFSNITISNISSYGSIISNKSIMSKISMEKASIFNNKNVNKLKCGLIENNFNVEISVKDSSINDNTIKNNGGSFCFINNDSINMKIFSSIFKNNYGLNGGSIYIHKMINKTGELIDNSIEIYDTQFINNKAEYYGGAIYIGNELINDVKVRNTFFIGNHAYAGGAIYTNNIYKKELFKSNINNKFQNNTSESHGVNFATDPFMISLISPKVNNLTISSGEGSLLKFSLIDEYGNIVQDMSRHYNIGSLKLNIENSLLKKSVDYDITGNVCYFSKGICELNNFKIYTLKPHPEPLKLVLSLDNKNIDISDKYINVVVKNCDEEQIKMVNSKYFYYCENPICDDNCPVENKTAICVKGENNLKNNINLNYCECVKGWKEEGCKEKEYIEKR</sequence>
<comment type="subcellular location">
    <subcellularLocation>
        <location evidence="1">Cell envelope</location>
    </subcellularLocation>
    <subcellularLocation>
        <location evidence="2">Cell outer membrane</location>
    </subcellularLocation>
    <subcellularLocation>
        <location evidence="3">Secreted</location>
    </subcellularLocation>
</comment>
<keyword evidence="6" id="KW-0472">Membrane</keyword>
<dbReference type="Proteomes" id="UP000193944">
    <property type="component" value="Unassembled WGS sequence"/>
</dbReference>
<evidence type="ECO:0000256" key="4">
    <source>
        <dbReference type="ARBA" id="ARBA00022525"/>
    </source>
</evidence>
<evidence type="ECO:0000256" key="5">
    <source>
        <dbReference type="ARBA" id="ARBA00022729"/>
    </source>
</evidence>
<accession>A0A1Y1X183</accession>
<dbReference type="GO" id="GO:0005576">
    <property type="term" value="C:extracellular region"/>
    <property type="evidence" value="ECO:0007669"/>
    <property type="project" value="UniProtKB-SubCell"/>
</dbReference>
<keyword evidence="7" id="KW-0998">Cell outer membrane</keyword>
<evidence type="ECO:0000256" key="7">
    <source>
        <dbReference type="ARBA" id="ARBA00023237"/>
    </source>
</evidence>
<evidence type="ECO:0000256" key="3">
    <source>
        <dbReference type="ARBA" id="ARBA00004613"/>
    </source>
</evidence>
<keyword evidence="9" id="KW-1185">Reference proteome</keyword>
<dbReference type="EMBL" id="MCFG01000171">
    <property type="protein sequence ID" value="ORX79567.1"/>
    <property type="molecule type" value="Genomic_DNA"/>
</dbReference>
<comment type="caution">
    <text evidence="8">The sequence shown here is derived from an EMBL/GenBank/DDBJ whole genome shotgun (WGS) entry which is preliminary data.</text>
</comment>
<reference evidence="8 9" key="2">
    <citation type="submission" date="2016-08" db="EMBL/GenBank/DDBJ databases">
        <title>Pervasive Adenine N6-methylation of Active Genes in Fungi.</title>
        <authorList>
            <consortium name="DOE Joint Genome Institute"/>
            <person name="Mondo S.J."/>
            <person name="Dannebaum R.O."/>
            <person name="Kuo R.C."/>
            <person name="Labutti K."/>
            <person name="Haridas S."/>
            <person name="Kuo A."/>
            <person name="Salamov A."/>
            <person name="Ahrendt S.R."/>
            <person name="Lipzen A."/>
            <person name="Sullivan W."/>
            <person name="Andreopoulos W.B."/>
            <person name="Clum A."/>
            <person name="Lindquist E."/>
            <person name="Daum C."/>
            <person name="Ramamoorthy G.K."/>
            <person name="Gryganskyi A."/>
            <person name="Culley D."/>
            <person name="Magnuson J.K."/>
            <person name="James T.Y."/>
            <person name="O'Malley M.A."/>
            <person name="Stajich J.E."/>
            <person name="Spatafora J.W."/>
            <person name="Visel A."/>
            <person name="Grigoriev I.V."/>
        </authorList>
    </citation>
    <scope>NUCLEOTIDE SEQUENCE [LARGE SCALE GENOMIC DNA]</scope>
    <source>
        <strain evidence="8 9">S4</strain>
    </source>
</reference>
<proteinExistence type="predicted"/>
<dbReference type="OrthoDB" id="2116838at2759"/>
<evidence type="ECO:0000256" key="2">
    <source>
        <dbReference type="ARBA" id="ARBA00004442"/>
    </source>
</evidence>
<gene>
    <name evidence="8" type="ORF">BCR32DRAFT_269398</name>
</gene>
<reference evidence="8 9" key="1">
    <citation type="submission" date="2016-08" db="EMBL/GenBank/DDBJ databases">
        <title>A Parts List for Fungal Cellulosomes Revealed by Comparative Genomics.</title>
        <authorList>
            <consortium name="DOE Joint Genome Institute"/>
            <person name="Haitjema C.H."/>
            <person name="Gilmore S.P."/>
            <person name="Henske J.K."/>
            <person name="Solomon K.V."/>
            <person name="De Groot R."/>
            <person name="Kuo A."/>
            <person name="Mondo S.J."/>
            <person name="Salamov A.A."/>
            <person name="Labutti K."/>
            <person name="Zhao Z."/>
            <person name="Chiniquy J."/>
            <person name="Barry K."/>
            <person name="Brewer H.M."/>
            <person name="Purvine S.O."/>
            <person name="Wright A.T."/>
            <person name="Boxma B."/>
            <person name="Van Alen T."/>
            <person name="Hackstein J.H."/>
            <person name="Baker S.E."/>
            <person name="Grigoriev I.V."/>
            <person name="O'Malley M.A."/>
        </authorList>
    </citation>
    <scope>NUCLEOTIDE SEQUENCE [LARGE SCALE GENOMIC DNA]</scope>
    <source>
        <strain evidence="8 9">S4</strain>
    </source>
</reference>
<evidence type="ECO:0008006" key="10">
    <source>
        <dbReference type="Google" id="ProtNLM"/>
    </source>
</evidence>
<evidence type="ECO:0000313" key="9">
    <source>
        <dbReference type="Proteomes" id="UP000193944"/>
    </source>
</evidence>